<reference evidence="11" key="1">
    <citation type="journal article" date="2021" name="IMA Fungus">
        <title>Genomic characterization of three marine fungi, including Emericellopsis atlantica sp. nov. with signatures of a generalist lifestyle and marine biomass degradation.</title>
        <authorList>
            <person name="Hagestad O.C."/>
            <person name="Hou L."/>
            <person name="Andersen J.H."/>
            <person name="Hansen E.H."/>
            <person name="Altermark B."/>
            <person name="Li C."/>
            <person name="Kuhnert E."/>
            <person name="Cox R.J."/>
            <person name="Crous P.W."/>
            <person name="Spatafora J.W."/>
            <person name="Lail K."/>
            <person name="Amirebrahimi M."/>
            <person name="Lipzen A."/>
            <person name="Pangilinan J."/>
            <person name="Andreopoulos W."/>
            <person name="Hayes R.D."/>
            <person name="Ng V."/>
            <person name="Grigoriev I.V."/>
            <person name="Jackson S.A."/>
            <person name="Sutton T.D.S."/>
            <person name="Dobson A.D.W."/>
            <person name="Rama T."/>
        </authorList>
    </citation>
    <scope>NUCLEOTIDE SEQUENCE</scope>
    <source>
        <strain evidence="11">TRa3180A</strain>
    </source>
</reference>
<dbReference type="AlphaFoldDB" id="A0A9P7Z9W2"/>
<dbReference type="InterPro" id="IPR023631">
    <property type="entry name" value="Amidase_dom"/>
</dbReference>
<keyword evidence="6" id="KW-0560">Oxidoreductase</keyword>
<dbReference type="InterPro" id="IPR027450">
    <property type="entry name" value="AlkB-like"/>
</dbReference>
<keyword evidence="5" id="KW-0378">Hydrolase</keyword>
<dbReference type="GO" id="GO:0016787">
    <property type="term" value="F:hydrolase activity"/>
    <property type="evidence" value="ECO:0007669"/>
    <property type="project" value="UniProtKB-KW"/>
</dbReference>
<name>A0A9P7Z9W2_9HELO</name>
<evidence type="ECO:0000256" key="7">
    <source>
        <dbReference type="ARBA" id="ARBA00023026"/>
    </source>
</evidence>
<dbReference type="InterPro" id="IPR037151">
    <property type="entry name" value="AlkB-like_sf"/>
</dbReference>
<evidence type="ECO:0000313" key="11">
    <source>
        <dbReference type="EMBL" id="KAG9248035.1"/>
    </source>
</evidence>
<comment type="similarity">
    <text evidence="2">Belongs to the amidase family.</text>
</comment>
<dbReference type="Proteomes" id="UP000887226">
    <property type="component" value="Unassembled WGS sequence"/>
</dbReference>
<dbReference type="InterPro" id="IPR036928">
    <property type="entry name" value="AS_sf"/>
</dbReference>
<sequence length="737" mass="82039">MDPRIGDSVAGTRNPHQSPDGLKHAFKDWRKFQDGASLQESNLKSEEEWLVSDTMFTEVPESIFMKFMNMEGKSIKPNEPIGGCLLVFPSFLPPECQVSLLDRLINRDLSTPAHQTNLNLHYNIEHPPVGKSFLDYKKDFVPFVAKDPDAHPNLSMERAMKSKLRWITLGGQYDWTNKVYPDEAPPKFPEDIYQLLNEVFPIMKPQAAIVNFYSPGDTLSLHRDISEHVDRGLISISIGCEAMFMIGVDGKDGAGSRYQVLRLRSGDAVLMSGKSRYAWHGVPKIIPNTCPEFLHDWPGPCYPKWEGYMKTKRINLNLIPDSWLIYPAIPSAIDQRDVTGEYIQQFRSPRKIEITETDTDGIAANTTIGAWKARGVTEAFFHRAALAHQLVIYLQEIFFEAAFADAQTLDDYFAKYNKPIGHLHGFSMSLKDRFHAKGVDTTMGYVGWIGTFKGKKNTGKEKVFESGMVRELRNVSAVLYCKTSVSYTPMAVEAINNLIGYTWNTKNHNPACGGSSGGESALIGLKGSPAEASVKFLQHSMICMAFDRQQAGASKLVIKALLSQQPWLYDPLVNEIPWRDEQGQPILDLVNSNGGGQLFFGVMRNDGVVQPQPPVNRAFDIVVKTIEKLGNKAIDWSPSSHERGLALALKAWFYDGGNNVQDAFSLRGKHIASQLTCNYGGCKSEFTASQIVEVNVAKREYQRVFAILDSISSITGTGRPVDAAIIAAVAPFPSARL</sequence>
<keyword evidence="7" id="KW-0843">Virulence</keyword>
<keyword evidence="4" id="KW-0479">Metal-binding</keyword>
<gene>
    <name evidence="11" type="ORF">BJ878DRAFT_476821</name>
</gene>
<evidence type="ECO:0000256" key="4">
    <source>
        <dbReference type="ARBA" id="ARBA00022723"/>
    </source>
</evidence>
<dbReference type="EC" id="1.14.11.53" evidence="3"/>
<dbReference type="EMBL" id="MU253757">
    <property type="protein sequence ID" value="KAG9248035.1"/>
    <property type="molecule type" value="Genomic_DNA"/>
</dbReference>
<evidence type="ECO:0000256" key="8">
    <source>
        <dbReference type="ARBA" id="ARBA00047565"/>
    </source>
</evidence>
<dbReference type="SUPFAM" id="SSF51197">
    <property type="entry name" value="Clavaminate synthase-like"/>
    <property type="match status" value="1"/>
</dbReference>
<evidence type="ECO:0000259" key="10">
    <source>
        <dbReference type="PROSITE" id="PS51471"/>
    </source>
</evidence>
<comment type="caution">
    <text evidence="11">The sequence shown here is derived from an EMBL/GenBank/DDBJ whole genome shotgun (WGS) entry which is preliminary data.</text>
</comment>
<comment type="similarity">
    <text evidence="1">Belongs to the alkB family.</text>
</comment>
<dbReference type="Pfam" id="PF13532">
    <property type="entry name" value="2OG-FeII_Oxy_2"/>
    <property type="match status" value="1"/>
</dbReference>
<dbReference type="Gene3D" id="2.60.120.590">
    <property type="entry name" value="Alpha-ketoglutarate-dependent dioxygenase AlkB-like"/>
    <property type="match status" value="1"/>
</dbReference>
<proteinExistence type="inferred from homology"/>
<evidence type="ECO:0000256" key="5">
    <source>
        <dbReference type="ARBA" id="ARBA00022801"/>
    </source>
</evidence>
<evidence type="ECO:0000256" key="3">
    <source>
        <dbReference type="ARBA" id="ARBA00012931"/>
    </source>
</evidence>
<evidence type="ECO:0000256" key="2">
    <source>
        <dbReference type="ARBA" id="ARBA00009199"/>
    </source>
</evidence>
<feature type="domain" description="Fe2OG dioxygenase" evidence="10">
    <location>
        <begin position="204"/>
        <end position="326"/>
    </location>
</feature>
<dbReference type="InterPro" id="IPR005123">
    <property type="entry name" value="Oxoglu/Fe-dep_dioxygenase_dom"/>
</dbReference>
<dbReference type="SUPFAM" id="SSF75304">
    <property type="entry name" value="Amidase signature (AS) enzymes"/>
    <property type="match status" value="1"/>
</dbReference>
<organism evidence="11 12">
    <name type="scientific">Calycina marina</name>
    <dbReference type="NCBI Taxonomy" id="1763456"/>
    <lineage>
        <taxon>Eukaryota</taxon>
        <taxon>Fungi</taxon>
        <taxon>Dikarya</taxon>
        <taxon>Ascomycota</taxon>
        <taxon>Pezizomycotina</taxon>
        <taxon>Leotiomycetes</taxon>
        <taxon>Helotiales</taxon>
        <taxon>Pezizellaceae</taxon>
        <taxon>Calycina</taxon>
    </lineage>
</organism>
<evidence type="ECO:0000256" key="1">
    <source>
        <dbReference type="ARBA" id="ARBA00007879"/>
    </source>
</evidence>
<evidence type="ECO:0000256" key="9">
    <source>
        <dbReference type="SAM" id="MobiDB-lite"/>
    </source>
</evidence>
<dbReference type="OrthoDB" id="6428749at2759"/>
<protein>
    <recommendedName>
        <fullName evidence="3">mRNA N(6)-methyladenine demethylase</fullName>
        <ecNumber evidence="3">1.14.11.53</ecNumber>
    </recommendedName>
</protein>
<dbReference type="FunFam" id="2.60.120.590:FF:000014">
    <property type="entry name" value="Oxidoreductase, 2OG-Fe(II) oxygenase family family"/>
    <property type="match status" value="1"/>
</dbReference>
<comment type="catalytic activity">
    <reaction evidence="8">
        <text>an N(6)-methyladenosine in mRNA + 2-oxoglutarate + O2 = an adenosine in mRNA + formaldehyde + succinate + CO2</text>
        <dbReference type="Rhea" id="RHEA:49520"/>
        <dbReference type="Rhea" id="RHEA-COMP:12414"/>
        <dbReference type="Rhea" id="RHEA-COMP:12417"/>
        <dbReference type="ChEBI" id="CHEBI:15379"/>
        <dbReference type="ChEBI" id="CHEBI:16526"/>
        <dbReference type="ChEBI" id="CHEBI:16810"/>
        <dbReference type="ChEBI" id="CHEBI:16842"/>
        <dbReference type="ChEBI" id="CHEBI:30031"/>
        <dbReference type="ChEBI" id="CHEBI:74411"/>
        <dbReference type="ChEBI" id="CHEBI:74449"/>
        <dbReference type="EC" id="1.14.11.53"/>
    </reaction>
    <physiologicalReaction direction="left-to-right" evidence="8">
        <dbReference type="Rhea" id="RHEA:49521"/>
    </physiologicalReaction>
</comment>
<keyword evidence="12" id="KW-1185">Reference proteome</keyword>
<dbReference type="GO" id="GO:0046872">
    <property type="term" value="F:metal ion binding"/>
    <property type="evidence" value="ECO:0007669"/>
    <property type="project" value="UniProtKB-KW"/>
</dbReference>
<dbReference type="PROSITE" id="PS51471">
    <property type="entry name" value="FE2OG_OXY"/>
    <property type="match status" value="1"/>
</dbReference>
<accession>A0A9P7Z9W2</accession>
<dbReference type="PANTHER" id="PTHR46072:SF7">
    <property type="entry name" value="AMIDASE"/>
    <property type="match status" value="1"/>
</dbReference>
<feature type="region of interest" description="Disordered" evidence="9">
    <location>
        <begin position="1"/>
        <end position="22"/>
    </location>
</feature>
<evidence type="ECO:0000313" key="12">
    <source>
        <dbReference type="Proteomes" id="UP000887226"/>
    </source>
</evidence>
<dbReference type="PANTHER" id="PTHR46072">
    <property type="entry name" value="AMIDASE-RELATED-RELATED"/>
    <property type="match status" value="1"/>
</dbReference>
<evidence type="ECO:0000256" key="6">
    <source>
        <dbReference type="ARBA" id="ARBA00023002"/>
    </source>
</evidence>
<dbReference type="Pfam" id="PF01425">
    <property type="entry name" value="Amidase"/>
    <property type="match status" value="2"/>
</dbReference>
<dbReference type="GO" id="GO:1990931">
    <property type="term" value="F:mRNA N6-methyladenosine dioxygenase activity"/>
    <property type="evidence" value="ECO:0007669"/>
    <property type="project" value="UniProtKB-EC"/>
</dbReference>
<dbReference type="Gene3D" id="3.90.1300.10">
    <property type="entry name" value="Amidase signature (AS) domain"/>
    <property type="match status" value="2"/>
</dbReference>